<protein>
    <submittedName>
        <fullName evidence="2">Uncharacterized protein</fullName>
    </submittedName>
</protein>
<evidence type="ECO:0000313" key="2">
    <source>
        <dbReference type="EMBL" id="GIY66087.1"/>
    </source>
</evidence>
<evidence type="ECO:0000256" key="1">
    <source>
        <dbReference type="SAM" id="MobiDB-lite"/>
    </source>
</evidence>
<accession>A0AAV4V7L4</accession>
<proteinExistence type="predicted"/>
<name>A0AAV4V7L4_CAEEX</name>
<dbReference type="Proteomes" id="UP001054945">
    <property type="component" value="Unassembled WGS sequence"/>
</dbReference>
<dbReference type="EMBL" id="BPLR01014071">
    <property type="protein sequence ID" value="GIY66087.1"/>
    <property type="molecule type" value="Genomic_DNA"/>
</dbReference>
<sequence length="81" mass="9100">MKLENASEIKFDAIESDLQMKARNLRYAPSCPREAQEKSGAAVKRRLCLGGEEPVTGPQKRGPHKSRGIARPFPRPLDTRR</sequence>
<evidence type="ECO:0000313" key="3">
    <source>
        <dbReference type="Proteomes" id="UP001054945"/>
    </source>
</evidence>
<gene>
    <name evidence="2" type="ORF">CEXT_671831</name>
</gene>
<keyword evidence="3" id="KW-1185">Reference proteome</keyword>
<feature type="region of interest" description="Disordered" evidence="1">
    <location>
        <begin position="50"/>
        <end position="81"/>
    </location>
</feature>
<comment type="caution">
    <text evidence="2">The sequence shown here is derived from an EMBL/GenBank/DDBJ whole genome shotgun (WGS) entry which is preliminary data.</text>
</comment>
<reference evidence="2 3" key="1">
    <citation type="submission" date="2021-06" db="EMBL/GenBank/DDBJ databases">
        <title>Caerostris extrusa draft genome.</title>
        <authorList>
            <person name="Kono N."/>
            <person name="Arakawa K."/>
        </authorList>
    </citation>
    <scope>NUCLEOTIDE SEQUENCE [LARGE SCALE GENOMIC DNA]</scope>
</reference>
<dbReference type="AlphaFoldDB" id="A0AAV4V7L4"/>
<organism evidence="2 3">
    <name type="scientific">Caerostris extrusa</name>
    <name type="common">Bark spider</name>
    <name type="synonym">Caerostris bankana</name>
    <dbReference type="NCBI Taxonomy" id="172846"/>
    <lineage>
        <taxon>Eukaryota</taxon>
        <taxon>Metazoa</taxon>
        <taxon>Ecdysozoa</taxon>
        <taxon>Arthropoda</taxon>
        <taxon>Chelicerata</taxon>
        <taxon>Arachnida</taxon>
        <taxon>Araneae</taxon>
        <taxon>Araneomorphae</taxon>
        <taxon>Entelegynae</taxon>
        <taxon>Araneoidea</taxon>
        <taxon>Araneidae</taxon>
        <taxon>Caerostris</taxon>
    </lineage>
</organism>